<organism evidence="1 2">
    <name type="scientific">Kordia aestuariivivens</name>
    <dbReference type="NCBI Taxonomy" id="2759037"/>
    <lineage>
        <taxon>Bacteria</taxon>
        <taxon>Pseudomonadati</taxon>
        <taxon>Bacteroidota</taxon>
        <taxon>Flavobacteriia</taxon>
        <taxon>Flavobacteriales</taxon>
        <taxon>Flavobacteriaceae</taxon>
        <taxon>Kordia</taxon>
    </lineage>
</organism>
<dbReference type="Proteomes" id="UP000619238">
    <property type="component" value="Unassembled WGS sequence"/>
</dbReference>
<proteinExistence type="predicted"/>
<keyword evidence="2" id="KW-1185">Reference proteome</keyword>
<dbReference type="RefSeq" id="WP_187560777.1">
    <property type="nucleotide sequence ID" value="NZ_JACGWS010000002.1"/>
</dbReference>
<reference evidence="1 2" key="1">
    <citation type="submission" date="2020-07" db="EMBL/GenBank/DDBJ databases">
        <title>Description of Kordia aestuariivivens sp. nov., isolated from a tidal flat.</title>
        <authorList>
            <person name="Park S."/>
            <person name="Yoon J.-H."/>
        </authorList>
    </citation>
    <scope>NUCLEOTIDE SEQUENCE [LARGE SCALE GENOMIC DNA]</scope>
    <source>
        <strain evidence="1 2">YSTF-M3</strain>
    </source>
</reference>
<accession>A0ABR7Q591</accession>
<name>A0ABR7Q591_9FLAO</name>
<dbReference type="EMBL" id="JACGWS010000002">
    <property type="protein sequence ID" value="MBC8753736.1"/>
    <property type="molecule type" value="Genomic_DNA"/>
</dbReference>
<sequence>MKKKEFNPKLKLGKKVISSLETFNLQGGTDVPSEVPTEPMPTVKTKRTKHDACTIIATCYCSMTCPEVCDEC</sequence>
<evidence type="ECO:0008006" key="3">
    <source>
        <dbReference type="Google" id="ProtNLM"/>
    </source>
</evidence>
<evidence type="ECO:0000313" key="2">
    <source>
        <dbReference type="Proteomes" id="UP000619238"/>
    </source>
</evidence>
<evidence type="ECO:0000313" key="1">
    <source>
        <dbReference type="EMBL" id="MBC8753736.1"/>
    </source>
</evidence>
<dbReference type="InterPro" id="IPR058238">
    <property type="entry name" value="Lant_leader_dom"/>
</dbReference>
<comment type="caution">
    <text evidence="1">The sequence shown here is derived from an EMBL/GenBank/DDBJ whole genome shotgun (WGS) entry which is preliminary data.</text>
</comment>
<protein>
    <recommendedName>
        <fullName evidence="3">Class I lanthipeptide</fullName>
    </recommendedName>
</protein>
<gene>
    <name evidence="1" type="ORF">H2O64_03585</name>
</gene>
<dbReference type="NCBIfam" id="NF038153">
    <property type="entry name" value="lant_leader_L1a"/>
    <property type="match status" value="1"/>
</dbReference>